<dbReference type="GO" id="GO:0031934">
    <property type="term" value="C:mating-type region heterochromatin"/>
    <property type="evidence" value="ECO:0007669"/>
    <property type="project" value="TreeGrafter"/>
</dbReference>
<dbReference type="InterPro" id="IPR038986">
    <property type="entry name" value="Clr2"/>
</dbReference>
<evidence type="ECO:0000256" key="1">
    <source>
        <dbReference type="SAM" id="MobiDB-lite"/>
    </source>
</evidence>
<keyword evidence="4" id="KW-1185">Reference proteome</keyword>
<dbReference type="OrthoDB" id="2421327at2759"/>
<protein>
    <recommendedName>
        <fullName evidence="2">Cryptic loci regulator 2 C-terminal domain-containing protein</fullName>
    </recommendedName>
</protein>
<evidence type="ECO:0000313" key="4">
    <source>
        <dbReference type="Proteomes" id="UP000236621"/>
    </source>
</evidence>
<dbReference type="STRING" id="45235.A0A2K3QM55"/>
<dbReference type="GO" id="GO:0030466">
    <property type="term" value="P:silent mating-type cassette heterochromatin formation"/>
    <property type="evidence" value="ECO:0007669"/>
    <property type="project" value="TreeGrafter"/>
</dbReference>
<dbReference type="PANTHER" id="PTHR38046">
    <property type="entry name" value="CRYPTIC LOCI REGULATOR 2"/>
    <property type="match status" value="1"/>
</dbReference>
<feature type="domain" description="Cryptic loci regulator 2 C-terminal" evidence="2">
    <location>
        <begin position="380"/>
        <end position="496"/>
    </location>
</feature>
<accession>A0A2K3QM55</accession>
<name>A0A2K3QM55_9HYPO</name>
<dbReference type="PANTHER" id="PTHR38046:SF1">
    <property type="entry name" value="CRYPTIC LOCI REGULATOR 2"/>
    <property type="match status" value="1"/>
</dbReference>
<evidence type="ECO:0000313" key="3">
    <source>
        <dbReference type="EMBL" id="PNY28609.1"/>
    </source>
</evidence>
<dbReference type="EMBL" id="NRSZ01000234">
    <property type="protein sequence ID" value="PNY28609.1"/>
    <property type="molecule type" value="Genomic_DNA"/>
</dbReference>
<dbReference type="GO" id="GO:0070824">
    <property type="term" value="C:SHREC complex"/>
    <property type="evidence" value="ECO:0007669"/>
    <property type="project" value="InterPro"/>
</dbReference>
<feature type="region of interest" description="Disordered" evidence="1">
    <location>
        <begin position="183"/>
        <end position="212"/>
    </location>
</feature>
<reference evidence="3 4" key="1">
    <citation type="submission" date="2017-08" db="EMBL/GenBank/DDBJ databases">
        <title>Harnessing the power of phylogenomics to disentangle the directionality and signatures of interkingdom host jumping in the parasitic fungal genus Tolypocladium.</title>
        <authorList>
            <person name="Quandt C.A."/>
            <person name="Patterson W."/>
            <person name="Spatafora J.W."/>
        </authorList>
    </citation>
    <scope>NUCLEOTIDE SEQUENCE [LARGE SCALE GENOMIC DNA]</scope>
    <source>
        <strain evidence="3 4">CBS 113982</strain>
    </source>
</reference>
<proteinExistence type="predicted"/>
<sequence length="576" mass="63234">MAELKEFDVIRVCRSDGRDTGPGYWPVAAVPAASAAKKTGKDAATTTRVKAQMIRLEEEDPRFVEWRIKLGILLKQELAPNPEEGNPWYVHFPRGYWLYEKSKHLWVSGYPIKAKLFKSPQEFGLHLLWLFTPSMEYRDCCCIHCNIPSVARLPSVLDGVAMTPASAAASKAPIVPHKVTPVPLPTIAGQPPQNQAANGQSLQAAHPSSAPAPSLAAAGAVMLTGPTTQAPPRPQAGAQGQLLPFQWTLQAPLLFRAGELVWYQNGNSWRLGVIAAPGSESFRIIPVGHRSALQKTATKSCKEMRPFHAFSVPAVMLQELQDKVFDQVAWDELFAFAGQDRVKRTNLILDASKMAASKIDASYSLWCPLAEDMHAETVPYYGCFFGAERIEIGDCLRVKPLPGDANVSSDSSVLGLRSIIARRGNPMAVLFRGSIYQIAKADEASANAVPPENLPMPLRDEALWRSQVSPGQPWRWVLVKEDVLLEEQSVRGRFYPTHRLMPVLNEAAFNAAVAEGNVDSQYPYLNNRMDGLGGCIGYKVNRQEMLGTSVPDDGEITLEPLIRELGRVNGPAPGRE</sequence>
<dbReference type="Proteomes" id="UP000236621">
    <property type="component" value="Unassembled WGS sequence"/>
</dbReference>
<comment type="caution">
    <text evidence="3">The sequence shown here is derived from an EMBL/GenBank/DDBJ whole genome shotgun (WGS) entry which is preliminary data.</text>
</comment>
<dbReference type="AlphaFoldDB" id="A0A2K3QM55"/>
<dbReference type="GO" id="GO:0033553">
    <property type="term" value="C:rDNA heterochromatin"/>
    <property type="evidence" value="ECO:0007669"/>
    <property type="project" value="TreeGrafter"/>
</dbReference>
<dbReference type="Pfam" id="PF10383">
    <property type="entry name" value="Clr2"/>
    <property type="match status" value="1"/>
</dbReference>
<dbReference type="InterPro" id="IPR018839">
    <property type="entry name" value="Tscrpt-silencing_Clr2_C"/>
</dbReference>
<gene>
    <name evidence="3" type="ORF">TCAP_01471</name>
</gene>
<evidence type="ECO:0000259" key="2">
    <source>
        <dbReference type="Pfam" id="PF10383"/>
    </source>
</evidence>
<organism evidence="3 4">
    <name type="scientific">Tolypocladium capitatum</name>
    <dbReference type="NCBI Taxonomy" id="45235"/>
    <lineage>
        <taxon>Eukaryota</taxon>
        <taxon>Fungi</taxon>
        <taxon>Dikarya</taxon>
        <taxon>Ascomycota</taxon>
        <taxon>Pezizomycotina</taxon>
        <taxon>Sordariomycetes</taxon>
        <taxon>Hypocreomycetidae</taxon>
        <taxon>Hypocreales</taxon>
        <taxon>Ophiocordycipitaceae</taxon>
        <taxon>Tolypocladium</taxon>
    </lineage>
</organism>
<feature type="compositionally biased region" description="Polar residues" evidence="1">
    <location>
        <begin position="191"/>
        <end position="203"/>
    </location>
</feature>